<evidence type="ECO:0000259" key="11">
    <source>
        <dbReference type="Pfam" id="PF06421"/>
    </source>
</evidence>
<sequence length="168" mass="19360">SVEKDIHLKEQYITLEYDMPLASLISNFFDLMKNITSGYASMEYELIDFFPADIVKVSILVNHEEIEALSFLEVREKARLKAVTLLKEMKKVIPKQQFPIPLQAAIGAKIIAREDIRGYRKNVTEKLYGGDYSRKKKLLEKQKKGKKRLKEIGQVTIPQEAFLAILKT</sequence>
<accession>A0A101GY92</accession>
<name>A0A101GY92_9BACT</name>
<dbReference type="EMBL" id="LGGI01000071">
    <property type="protein sequence ID" value="KUK66861.1"/>
    <property type="molecule type" value="Genomic_DNA"/>
</dbReference>
<dbReference type="PANTHER" id="PTHR43512">
    <property type="entry name" value="TRANSLATION FACTOR GUF1-RELATED"/>
    <property type="match status" value="1"/>
</dbReference>
<comment type="catalytic activity">
    <reaction evidence="7">
        <text>GTP + H2O = GDP + phosphate + H(+)</text>
        <dbReference type="Rhea" id="RHEA:19669"/>
        <dbReference type="ChEBI" id="CHEBI:15377"/>
        <dbReference type="ChEBI" id="CHEBI:15378"/>
        <dbReference type="ChEBI" id="CHEBI:37565"/>
        <dbReference type="ChEBI" id="CHEBI:43474"/>
        <dbReference type="ChEBI" id="CHEBI:58189"/>
        <dbReference type="EC" id="3.6.5.n1"/>
    </reaction>
</comment>
<protein>
    <recommendedName>
        <fullName evidence="10">elongation factor 4</fullName>
        <ecNumber evidence="10">3.6.5.n1</ecNumber>
    </recommendedName>
</protein>
<dbReference type="SUPFAM" id="SSF54980">
    <property type="entry name" value="EF-G C-terminal domain-like"/>
    <property type="match status" value="1"/>
</dbReference>
<dbReference type="InterPro" id="IPR013842">
    <property type="entry name" value="LepA_CTD"/>
</dbReference>
<dbReference type="GO" id="GO:0043022">
    <property type="term" value="F:ribosome binding"/>
    <property type="evidence" value="ECO:0007669"/>
    <property type="project" value="TreeGrafter"/>
</dbReference>
<comment type="similarity">
    <text evidence="9">Belongs to the GTP-binding elongation factor family. LepA subfamily.</text>
</comment>
<evidence type="ECO:0000256" key="10">
    <source>
        <dbReference type="ARBA" id="ARBA00066744"/>
    </source>
</evidence>
<proteinExistence type="inferred from homology"/>
<evidence type="ECO:0000256" key="7">
    <source>
        <dbReference type="ARBA" id="ARBA00050293"/>
    </source>
</evidence>
<keyword evidence="5" id="KW-0342">GTP-binding</keyword>
<dbReference type="InterPro" id="IPR035647">
    <property type="entry name" value="EFG_III/V"/>
</dbReference>
<dbReference type="InterPro" id="IPR006297">
    <property type="entry name" value="EF-4"/>
</dbReference>
<gene>
    <name evidence="12" type="ORF">XD87_0449</name>
</gene>
<comment type="function">
    <text evidence="8">Required for accurate and efficient protein synthesis under certain stress conditions. May act as a fidelity factor of the translation reaction, by catalyzing a one-codon backward translocation of tRNAs on improperly translocated ribosomes. Back-translocation proceeds from a post-translocation (POST) complex to a pre-translocation (PRE) complex, thus giving elongation factor G a second chance to translocate the tRNAs correctly. Binds to ribosomes in a GTP-dependent manner.</text>
</comment>
<dbReference type="Proteomes" id="UP000053469">
    <property type="component" value="Unassembled WGS sequence"/>
</dbReference>
<evidence type="ECO:0000313" key="12">
    <source>
        <dbReference type="EMBL" id="KUK66861.1"/>
    </source>
</evidence>
<dbReference type="Pfam" id="PF06421">
    <property type="entry name" value="LepA_C"/>
    <property type="match status" value="1"/>
</dbReference>
<evidence type="ECO:0000256" key="6">
    <source>
        <dbReference type="ARBA" id="ARBA00023136"/>
    </source>
</evidence>
<evidence type="ECO:0000256" key="5">
    <source>
        <dbReference type="ARBA" id="ARBA00023134"/>
    </source>
</evidence>
<keyword evidence="3" id="KW-0378">Hydrolase</keyword>
<keyword evidence="2" id="KW-0547">Nucleotide-binding</keyword>
<dbReference type="PANTHER" id="PTHR43512:SF4">
    <property type="entry name" value="TRANSLATION FACTOR GUF1 HOMOLOG, CHLOROPLASTIC"/>
    <property type="match status" value="1"/>
</dbReference>
<reference evidence="13" key="1">
    <citation type="journal article" date="2015" name="MBio">
        <title>Genome-Resolved Metagenomic Analysis Reveals Roles for Candidate Phyla and Other Microbial Community Members in Biogeochemical Transformations in Oil Reservoirs.</title>
        <authorList>
            <person name="Hu P."/>
            <person name="Tom L."/>
            <person name="Singh A."/>
            <person name="Thomas B.C."/>
            <person name="Baker B.J."/>
            <person name="Piceno Y.M."/>
            <person name="Andersen G.L."/>
            <person name="Banfield J.F."/>
        </authorList>
    </citation>
    <scope>NUCLEOTIDE SEQUENCE [LARGE SCALE GENOMIC DNA]</scope>
</reference>
<evidence type="ECO:0000313" key="13">
    <source>
        <dbReference type="Proteomes" id="UP000053469"/>
    </source>
</evidence>
<evidence type="ECO:0000256" key="1">
    <source>
        <dbReference type="ARBA" id="ARBA00022475"/>
    </source>
</evidence>
<keyword evidence="6" id="KW-0472">Membrane</keyword>
<keyword evidence="4" id="KW-0648">Protein biosynthesis</keyword>
<dbReference type="Gene3D" id="3.30.70.240">
    <property type="match status" value="1"/>
</dbReference>
<feature type="domain" description="GTP-binding protein LepA C-terminal" evidence="11">
    <location>
        <begin position="61"/>
        <end position="167"/>
    </location>
</feature>
<keyword evidence="1" id="KW-1003">Cell membrane</keyword>
<comment type="caution">
    <text evidence="12">The sequence shown here is derived from an EMBL/GenBank/DDBJ whole genome shotgun (WGS) entry which is preliminary data.</text>
</comment>
<dbReference type="Gene3D" id="3.30.70.2570">
    <property type="entry name" value="Elongation factor 4, C-terminal domain"/>
    <property type="match status" value="1"/>
</dbReference>
<dbReference type="AlphaFoldDB" id="A0A101GY92"/>
<evidence type="ECO:0000256" key="2">
    <source>
        <dbReference type="ARBA" id="ARBA00022741"/>
    </source>
</evidence>
<feature type="non-terminal residue" evidence="12">
    <location>
        <position position="1"/>
    </location>
</feature>
<dbReference type="PATRIC" id="fig|1641388.3.peg.485"/>
<dbReference type="EC" id="3.6.5.n1" evidence="10"/>
<evidence type="ECO:0000256" key="8">
    <source>
        <dbReference type="ARBA" id="ARBA00057626"/>
    </source>
</evidence>
<dbReference type="GO" id="GO:0006412">
    <property type="term" value="P:translation"/>
    <property type="evidence" value="ECO:0007669"/>
    <property type="project" value="UniProtKB-KW"/>
</dbReference>
<dbReference type="GO" id="GO:0005525">
    <property type="term" value="F:GTP binding"/>
    <property type="evidence" value="ECO:0007669"/>
    <property type="project" value="UniProtKB-KW"/>
</dbReference>
<dbReference type="GO" id="GO:0016787">
    <property type="term" value="F:hydrolase activity"/>
    <property type="evidence" value="ECO:0007669"/>
    <property type="project" value="UniProtKB-KW"/>
</dbReference>
<dbReference type="InterPro" id="IPR038363">
    <property type="entry name" value="LepA_C_sf"/>
</dbReference>
<dbReference type="FunFam" id="3.30.70.2570:FF:000001">
    <property type="entry name" value="Translation factor GUF1, mitochondrial"/>
    <property type="match status" value="1"/>
</dbReference>
<evidence type="ECO:0000256" key="4">
    <source>
        <dbReference type="ARBA" id="ARBA00022917"/>
    </source>
</evidence>
<dbReference type="GO" id="GO:0045727">
    <property type="term" value="P:positive regulation of translation"/>
    <property type="evidence" value="ECO:0007669"/>
    <property type="project" value="TreeGrafter"/>
</dbReference>
<organism evidence="12 13">
    <name type="scientific">candidate division WS6 bacterium 36_33</name>
    <dbReference type="NCBI Taxonomy" id="1641388"/>
    <lineage>
        <taxon>Bacteria</taxon>
        <taxon>Candidatus Dojkabacteria</taxon>
    </lineage>
</organism>
<evidence type="ECO:0000256" key="9">
    <source>
        <dbReference type="ARBA" id="ARBA00061052"/>
    </source>
</evidence>
<evidence type="ECO:0000256" key="3">
    <source>
        <dbReference type="ARBA" id="ARBA00022801"/>
    </source>
</evidence>